<accession>A0A9D1E254</accession>
<gene>
    <name evidence="13" type="ORF">IAC94_07435</name>
</gene>
<dbReference type="InterPro" id="IPR006101">
    <property type="entry name" value="Glyco_hydro_2"/>
</dbReference>
<dbReference type="InterPro" id="IPR014718">
    <property type="entry name" value="GH-type_carb-bd"/>
</dbReference>
<reference evidence="13" key="1">
    <citation type="submission" date="2020-10" db="EMBL/GenBank/DDBJ databases">
        <authorList>
            <person name="Gilroy R."/>
        </authorList>
    </citation>
    <scope>NUCLEOTIDE SEQUENCE</scope>
    <source>
        <strain evidence="13">ChiHjej13B12-12457</strain>
    </source>
</reference>
<dbReference type="InterPro" id="IPR004199">
    <property type="entry name" value="B-gal_small/dom_5"/>
</dbReference>
<dbReference type="InterPro" id="IPR050347">
    <property type="entry name" value="Bact_Beta-galactosidase"/>
</dbReference>
<dbReference type="PANTHER" id="PTHR46323">
    <property type="entry name" value="BETA-GALACTOSIDASE"/>
    <property type="match status" value="1"/>
</dbReference>
<keyword evidence="11" id="KW-0732">Signal</keyword>
<protein>
    <recommendedName>
        <fullName evidence="5 10">Beta-galactosidase</fullName>
        <ecNumber evidence="5 10">3.2.1.23</ecNumber>
    </recommendedName>
    <alternativeName>
        <fullName evidence="9 10">Lactase</fullName>
    </alternativeName>
</protein>
<dbReference type="EMBL" id="DVHI01000093">
    <property type="protein sequence ID" value="HIR63335.1"/>
    <property type="molecule type" value="Genomic_DNA"/>
</dbReference>
<evidence type="ECO:0000256" key="11">
    <source>
        <dbReference type="SAM" id="SignalP"/>
    </source>
</evidence>
<comment type="similarity">
    <text evidence="3 10">Belongs to the glycosyl hydrolase 2 family.</text>
</comment>
<evidence type="ECO:0000313" key="13">
    <source>
        <dbReference type="EMBL" id="HIR63335.1"/>
    </source>
</evidence>
<dbReference type="GO" id="GO:0030246">
    <property type="term" value="F:carbohydrate binding"/>
    <property type="evidence" value="ECO:0007669"/>
    <property type="project" value="InterPro"/>
</dbReference>
<dbReference type="SUPFAM" id="SSF49303">
    <property type="entry name" value="beta-Galactosidase/glucuronidase domain"/>
    <property type="match status" value="2"/>
</dbReference>
<dbReference type="Pfam" id="PF02929">
    <property type="entry name" value="Bgal_small_N"/>
    <property type="match status" value="1"/>
</dbReference>
<dbReference type="PANTHER" id="PTHR46323:SF2">
    <property type="entry name" value="BETA-GALACTOSIDASE"/>
    <property type="match status" value="1"/>
</dbReference>
<dbReference type="EC" id="3.2.1.23" evidence="5 10"/>
<evidence type="ECO:0000256" key="10">
    <source>
        <dbReference type="RuleBase" id="RU361154"/>
    </source>
</evidence>
<dbReference type="SUPFAM" id="SSF51445">
    <property type="entry name" value="(Trans)glycosidases"/>
    <property type="match status" value="1"/>
</dbReference>
<dbReference type="SUPFAM" id="SSF49785">
    <property type="entry name" value="Galactose-binding domain-like"/>
    <property type="match status" value="1"/>
</dbReference>
<dbReference type="GO" id="GO:0005990">
    <property type="term" value="P:lactose catabolic process"/>
    <property type="evidence" value="ECO:0007669"/>
    <property type="project" value="TreeGrafter"/>
</dbReference>
<evidence type="ECO:0000256" key="8">
    <source>
        <dbReference type="ARBA" id="ARBA00023295"/>
    </source>
</evidence>
<keyword evidence="7" id="KW-0106">Calcium</keyword>
<comment type="cofactor">
    <cofactor evidence="2">
        <name>Ca(2+)</name>
        <dbReference type="ChEBI" id="CHEBI:29108"/>
    </cofactor>
</comment>
<dbReference type="InterPro" id="IPR013783">
    <property type="entry name" value="Ig-like_fold"/>
</dbReference>
<dbReference type="Gene3D" id="2.60.40.10">
    <property type="entry name" value="Immunoglobulins"/>
    <property type="match status" value="2"/>
</dbReference>
<evidence type="ECO:0000259" key="12">
    <source>
        <dbReference type="SMART" id="SM01038"/>
    </source>
</evidence>
<dbReference type="FunFam" id="3.20.20.80:FF:000121">
    <property type="entry name" value="Beta-galactosidase"/>
    <property type="match status" value="1"/>
</dbReference>
<dbReference type="InterPro" id="IPR008979">
    <property type="entry name" value="Galactose-bd-like_sf"/>
</dbReference>
<reference evidence="13" key="2">
    <citation type="journal article" date="2021" name="PeerJ">
        <title>Extensive microbial diversity within the chicken gut microbiome revealed by metagenomics and culture.</title>
        <authorList>
            <person name="Gilroy R."/>
            <person name="Ravi A."/>
            <person name="Getino M."/>
            <person name="Pursley I."/>
            <person name="Horton D.L."/>
            <person name="Alikhan N.F."/>
            <person name="Baker D."/>
            <person name="Gharbi K."/>
            <person name="Hall N."/>
            <person name="Watson M."/>
            <person name="Adriaenssens E.M."/>
            <person name="Foster-Nyarko E."/>
            <person name="Jarju S."/>
            <person name="Secka A."/>
            <person name="Antonio M."/>
            <person name="Oren A."/>
            <person name="Chaudhuri R.R."/>
            <person name="La Ragione R."/>
            <person name="Hildebrand F."/>
            <person name="Pallen M.J."/>
        </authorList>
    </citation>
    <scope>NUCLEOTIDE SEQUENCE</scope>
    <source>
        <strain evidence="13">ChiHjej13B12-12457</strain>
    </source>
</reference>
<dbReference type="InterPro" id="IPR017853">
    <property type="entry name" value="GH"/>
</dbReference>
<evidence type="ECO:0000256" key="3">
    <source>
        <dbReference type="ARBA" id="ARBA00007401"/>
    </source>
</evidence>
<evidence type="ECO:0000313" key="14">
    <source>
        <dbReference type="Proteomes" id="UP000886744"/>
    </source>
</evidence>
<dbReference type="InterPro" id="IPR023230">
    <property type="entry name" value="Glyco_hydro_2_CS"/>
</dbReference>
<dbReference type="GO" id="GO:0009341">
    <property type="term" value="C:beta-galactosidase complex"/>
    <property type="evidence" value="ECO:0007669"/>
    <property type="project" value="InterPro"/>
</dbReference>
<dbReference type="PROSITE" id="PS00719">
    <property type="entry name" value="GLYCOSYL_HYDROL_F2_1"/>
    <property type="match status" value="1"/>
</dbReference>
<keyword evidence="8 10" id="KW-0326">Glycosidase</keyword>
<dbReference type="PRINTS" id="PR00132">
    <property type="entry name" value="GLHYDRLASE2"/>
</dbReference>
<comment type="catalytic activity">
    <reaction evidence="1 10">
        <text>Hydrolysis of terminal non-reducing beta-D-galactose residues in beta-D-galactosides.</text>
        <dbReference type="EC" id="3.2.1.23"/>
    </reaction>
</comment>
<organism evidence="13 14">
    <name type="scientific">Candidatus Coprenecus avistercoris</name>
    <dbReference type="NCBI Taxonomy" id="2840730"/>
    <lineage>
        <taxon>Bacteria</taxon>
        <taxon>Pseudomonadati</taxon>
        <taxon>Bacteroidota</taxon>
        <taxon>Bacteroidia</taxon>
        <taxon>Bacteroidales</taxon>
        <taxon>Rikenellaceae</taxon>
        <taxon>Rikenellaceae incertae sedis</taxon>
        <taxon>Candidatus Coprenecus</taxon>
    </lineage>
</organism>
<name>A0A9D1E254_9BACT</name>
<dbReference type="InterPro" id="IPR032312">
    <property type="entry name" value="LacZ_4"/>
</dbReference>
<keyword evidence="6 10" id="KW-0378">Hydrolase</keyword>
<dbReference type="GO" id="GO:0004565">
    <property type="term" value="F:beta-galactosidase activity"/>
    <property type="evidence" value="ECO:0007669"/>
    <property type="project" value="UniProtKB-EC"/>
</dbReference>
<feature type="chain" id="PRO_5038451833" description="Beta-galactosidase" evidence="11">
    <location>
        <begin position="20"/>
        <end position="1067"/>
    </location>
</feature>
<dbReference type="InterPro" id="IPR006102">
    <property type="entry name" value="Ig-like_GH2"/>
</dbReference>
<dbReference type="Pfam" id="PF02836">
    <property type="entry name" value="Glyco_hydro_2_C"/>
    <property type="match status" value="1"/>
</dbReference>
<comment type="caution">
    <text evidence="13">The sequence shown here is derived from an EMBL/GenBank/DDBJ whole genome shotgun (WGS) entry which is preliminary data.</text>
</comment>
<dbReference type="InterPro" id="IPR006104">
    <property type="entry name" value="Glyco_hydro_2_N"/>
</dbReference>
<dbReference type="Gene3D" id="2.70.98.10">
    <property type="match status" value="1"/>
</dbReference>
<dbReference type="Gene3D" id="3.20.20.80">
    <property type="entry name" value="Glycosidases"/>
    <property type="match status" value="1"/>
</dbReference>
<evidence type="ECO:0000256" key="6">
    <source>
        <dbReference type="ARBA" id="ARBA00022801"/>
    </source>
</evidence>
<dbReference type="InterPro" id="IPR036156">
    <property type="entry name" value="Beta-gal/glucu_dom_sf"/>
</dbReference>
<evidence type="ECO:0000256" key="2">
    <source>
        <dbReference type="ARBA" id="ARBA00001913"/>
    </source>
</evidence>
<sequence length="1067" mass="120495">MRRFILSAALLAYVCLAAAAQPYGENRTLPADSAWGNPRVNEVNRAPMHATLDIENLPTVSLHGLWKFDWVENAWDRPEDYYLTDYDDKGWGTIPVPGMWELNGYGDPVYVNNCYVWRNFFESRPPKIPEQQNHVGTYRRWIEIPAGWKGQDVFAHFGSVTSNITLYVNGQYVGYSEDSKMEAVFDITPYIKPGEKNLLAFQVFRWCDGTYLEDQDFWRLNGVARESYLYARSPERLLALEATPDLDASYKNGTLAIKGKVTEGVQNVGLTLTSPEGRTVWTAVANISADGTFKATASLRSPAKWTAETPSLYRLDAVVTGVKGVTEKASVNVGFRKVEIRGGQLLVNGQPVLIKGVNRHEVSPRGGYLVTEEEMIRDIKIMKSLNINAVRTCHYPNDPRWYDLCDRYGLYVIDEANIESHGMGYGEKTLAKNPAYAQAHLERNQRMVQRDFNHPSIIIWSLGNEAGFGDNFIACYEWIKAYDPSRPVHYEQAINRKDFEKTRYTDIYCPMYYGYESCEKYLATDPSRPLIQCEYAHSMGNSMGGFGEYMDLVRKYPKYQGGFIWDFVDQSIIRFEPDGRSTATYGGSYNKYDASDDNFNNNGFIASDRTLHPTAYEVGHEYRSILTTSEDPASGKIQVYNENFFTGLSGYLLSWELMADGRIVASGVVDDLRVAPQATETVTLPVAEQIAACGDASDLMINVRYSLKSAQGLLDAGTVLAYDQIAVREYDAAAAYKERIDRNFTKAAAPVLYEDAYLYYIEGNGWRAEFSKSDGWLERLVTTGHQHASDLTYTGGNFIPDYQPSARTTQPFSTGVDLLSEPLRPNFYRAVTDNDDGAGLHYRSGVWRDPGLKLKDIKASRTDRGVSVEAEYSMEKVGAVLKMSYLLNSEGEIAVTEHMIPGKDQEVNPLLRFGMTMAMPGRFDRVRYYGYGPHENYADRSRSAMIGLYSADVEDLYQYDYVRPQESGARTGLRYWKVVDRIGRGLEISASVPFTATSLNYSTEDLDLASPTYVRHPSELVPREDTYVSFDLRQMGLGCVTSWGALPLEQYMLPYGEYTFEFIIKIL</sequence>
<feature type="signal peptide" evidence="11">
    <location>
        <begin position="1"/>
        <end position="19"/>
    </location>
</feature>
<dbReference type="Proteomes" id="UP000886744">
    <property type="component" value="Unassembled WGS sequence"/>
</dbReference>
<evidence type="ECO:0000256" key="5">
    <source>
        <dbReference type="ARBA" id="ARBA00012756"/>
    </source>
</evidence>
<dbReference type="SUPFAM" id="SSF74650">
    <property type="entry name" value="Galactose mutarotase-like"/>
    <property type="match status" value="1"/>
</dbReference>
<dbReference type="Pfam" id="PF00703">
    <property type="entry name" value="Glyco_hydro_2"/>
    <property type="match status" value="1"/>
</dbReference>
<feature type="domain" description="Beta galactosidase small chain/" evidence="12">
    <location>
        <begin position="760"/>
        <end position="1065"/>
    </location>
</feature>
<evidence type="ECO:0000256" key="1">
    <source>
        <dbReference type="ARBA" id="ARBA00001412"/>
    </source>
</evidence>
<dbReference type="Pfam" id="PF16353">
    <property type="entry name" value="LacZ_4"/>
    <property type="match status" value="1"/>
</dbReference>
<dbReference type="InterPro" id="IPR011013">
    <property type="entry name" value="Gal_mutarotase_sf_dom"/>
</dbReference>
<evidence type="ECO:0000256" key="4">
    <source>
        <dbReference type="ARBA" id="ARBA00011245"/>
    </source>
</evidence>
<evidence type="ECO:0000256" key="7">
    <source>
        <dbReference type="ARBA" id="ARBA00022837"/>
    </source>
</evidence>
<dbReference type="InterPro" id="IPR006103">
    <property type="entry name" value="Glyco_hydro_2_cat"/>
</dbReference>
<dbReference type="Gene3D" id="2.60.120.260">
    <property type="entry name" value="Galactose-binding domain-like"/>
    <property type="match status" value="1"/>
</dbReference>
<dbReference type="AlphaFoldDB" id="A0A9D1E254"/>
<dbReference type="Pfam" id="PF02837">
    <property type="entry name" value="Glyco_hydro_2_N"/>
    <property type="match status" value="1"/>
</dbReference>
<comment type="subunit">
    <text evidence="4">Monomer.</text>
</comment>
<dbReference type="SMART" id="SM01038">
    <property type="entry name" value="Bgal_small_N"/>
    <property type="match status" value="1"/>
</dbReference>
<evidence type="ECO:0000256" key="9">
    <source>
        <dbReference type="ARBA" id="ARBA00032230"/>
    </source>
</evidence>
<proteinExistence type="inferred from homology"/>